<organism evidence="1">
    <name type="scientific">viral metagenome</name>
    <dbReference type="NCBI Taxonomy" id="1070528"/>
    <lineage>
        <taxon>unclassified sequences</taxon>
        <taxon>metagenomes</taxon>
        <taxon>organismal metagenomes</taxon>
    </lineage>
</organism>
<gene>
    <name evidence="1" type="ORF">MM171B02404_0004</name>
</gene>
<proteinExistence type="predicted"/>
<name>A0A6M3X590_9ZZZZ</name>
<accession>A0A6M3X590</accession>
<reference evidence="1" key="1">
    <citation type="submission" date="2020-03" db="EMBL/GenBank/DDBJ databases">
        <title>The deep terrestrial virosphere.</title>
        <authorList>
            <person name="Holmfeldt K."/>
            <person name="Nilsson E."/>
            <person name="Simone D."/>
            <person name="Lopez-Fernandez M."/>
            <person name="Wu X."/>
            <person name="de Brujin I."/>
            <person name="Lundin D."/>
            <person name="Andersson A."/>
            <person name="Bertilsson S."/>
            <person name="Dopson M."/>
        </authorList>
    </citation>
    <scope>NUCLEOTIDE SEQUENCE</scope>
    <source>
        <strain evidence="1">MM171B02404</strain>
    </source>
</reference>
<evidence type="ECO:0000313" key="1">
    <source>
        <dbReference type="EMBL" id="QJH92956.1"/>
    </source>
</evidence>
<dbReference type="EMBL" id="MT143934">
    <property type="protein sequence ID" value="QJH92956.1"/>
    <property type="molecule type" value="Genomic_DNA"/>
</dbReference>
<dbReference type="AlphaFoldDB" id="A0A6M3X590"/>
<sequence length="139" mass="16132">MSLEHIFRNLNDIRIFDLFSSCQFDKEHPIEIDEILELLEYPDREIIQIEDSIKHLVNEGILVEIYDEINTSTGCPICARLDGHGFLRPFEHEKHVAEIKTIIKIPCYYLDGNSKIGYYLTSAVIASNFRTTEELEEGK</sequence>
<protein>
    <submittedName>
        <fullName evidence="1">Uncharacterized protein</fullName>
    </submittedName>
</protein>